<dbReference type="AlphaFoldDB" id="A0A512NFD9"/>
<feature type="region of interest" description="Disordered" evidence="1">
    <location>
        <begin position="131"/>
        <end position="151"/>
    </location>
</feature>
<evidence type="ECO:0000256" key="1">
    <source>
        <dbReference type="SAM" id="MobiDB-lite"/>
    </source>
</evidence>
<dbReference type="EMBL" id="BKAJ01000084">
    <property type="protein sequence ID" value="GEP57656.1"/>
    <property type="molecule type" value="Genomic_DNA"/>
</dbReference>
<name>A0A512NFD9_9HYPH</name>
<evidence type="ECO:0000313" key="2">
    <source>
        <dbReference type="EMBL" id="GEP57656.1"/>
    </source>
</evidence>
<gene>
    <name evidence="2" type="ORF">RSO01_48220</name>
</gene>
<evidence type="ECO:0000313" key="3">
    <source>
        <dbReference type="Proteomes" id="UP000321058"/>
    </source>
</evidence>
<reference evidence="2 3" key="1">
    <citation type="submission" date="2019-07" db="EMBL/GenBank/DDBJ databases">
        <title>Whole genome shotgun sequence of Reyranella soli NBRC 108950.</title>
        <authorList>
            <person name="Hosoyama A."/>
            <person name="Uohara A."/>
            <person name="Ohji S."/>
            <person name="Ichikawa N."/>
        </authorList>
    </citation>
    <scope>NUCLEOTIDE SEQUENCE [LARGE SCALE GENOMIC DNA]</scope>
    <source>
        <strain evidence="2 3">NBRC 108950</strain>
    </source>
</reference>
<keyword evidence="3" id="KW-1185">Reference proteome</keyword>
<organism evidence="2 3">
    <name type="scientific">Reyranella soli</name>
    <dbReference type="NCBI Taxonomy" id="1230389"/>
    <lineage>
        <taxon>Bacteria</taxon>
        <taxon>Pseudomonadati</taxon>
        <taxon>Pseudomonadota</taxon>
        <taxon>Alphaproteobacteria</taxon>
        <taxon>Hyphomicrobiales</taxon>
        <taxon>Reyranellaceae</taxon>
        <taxon>Reyranella</taxon>
    </lineage>
</organism>
<sequence length="151" mass="16024">MFNVRDTNFVPGFNVKEPIEEVPGFRVEPDGSTLQSSMDIASSTDQSFAAPQGWVRPWPTFGPYSASKLAFLGSGLAGMAGGLPPQDVEPVAAGDLKCVGCKGGRPSGMTGAYKVEGDILWHKCAVKRLGAENEPSSENPGILRPFSLQPR</sequence>
<comment type="caution">
    <text evidence="2">The sequence shown here is derived from an EMBL/GenBank/DDBJ whole genome shotgun (WGS) entry which is preliminary data.</text>
</comment>
<dbReference type="Proteomes" id="UP000321058">
    <property type="component" value="Unassembled WGS sequence"/>
</dbReference>
<proteinExistence type="predicted"/>
<protein>
    <submittedName>
        <fullName evidence="2">Uncharacterized protein</fullName>
    </submittedName>
</protein>
<accession>A0A512NFD9</accession>